<protein>
    <submittedName>
        <fullName evidence="5">Gfo/Idh/MocA family oxidoreductase</fullName>
    </submittedName>
</protein>
<dbReference type="Gene3D" id="3.30.360.10">
    <property type="entry name" value="Dihydrodipicolinate Reductase, domain 2"/>
    <property type="match status" value="1"/>
</dbReference>
<sequence length="344" mass="37686">MMAFPNALPASRVPDPMQAPALRWGILGSGWIAEQFIRSVRAHTRQEIAAVGSRSPEKAATFARNWDITHVYGGYEELVADDSLNVIYVATPHNTHHAHVLLALNAGRNVLVEKPMALDHAQAAEMVAVARKKELFLCEALWTYFLPKFDVLQQLFDAGVLGEIKSIHTEYGEYFTRDHRIFNPALAGGPLLDLGTYPISLLSKLLGPAKQMVGLKQDDPSGVHGQLSIAMANAAGNHGTMSTTLYGLTPTNAAIVGTEATIRFGSEFNLPGPFELISADGSTCLRYEEPAGRHFEGLYFEAAEVARCIADGRFEAGQRPLTATLEMMHMIDEIRRVVDISWSQ</sequence>
<dbReference type="GO" id="GO:0000166">
    <property type="term" value="F:nucleotide binding"/>
    <property type="evidence" value="ECO:0007669"/>
    <property type="project" value="InterPro"/>
</dbReference>
<dbReference type="InterPro" id="IPR000683">
    <property type="entry name" value="Gfo/Idh/MocA-like_OxRdtase_N"/>
</dbReference>
<reference evidence="5 6" key="1">
    <citation type="submission" date="2018-07" db="EMBL/GenBank/DDBJ databases">
        <authorList>
            <person name="Zhang Y."/>
            <person name="Wang L."/>
            <person name="Ma S."/>
        </authorList>
    </citation>
    <scope>NUCLEOTIDE SEQUENCE [LARGE SCALE GENOMIC DNA]</scope>
    <source>
        <strain evidence="5 6">4-2</strain>
    </source>
</reference>
<evidence type="ECO:0000259" key="3">
    <source>
        <dbReference type="Pfam" id="PF01408"/>
    </source>
</evidence>
<dbReference type="InterPro" id="IPR055170">
    <property type="entry name" value="GFO_IDH_MocA-like_dom"/>
</dbReference>
<evidence type="ECO:0000259" key="4">
    <source>
        <dbReference type="Pfam" id="PF22725"/>
    </source>
</evidence>
<dbReference type="InterPro" id="IPR036291">
    <property type="entry name" value="NAD(P)-bd_dom_sf"/>
</dbReference>
<dbReference type="Gene3D" id="3.40.50.720">
    <property type="entry name" value="NAD(P)-binding Rossmann-like Domain"/>
    <property type="match status" value="1"/>
</dbReference>
<comment type="caution">
    <text evidence="5">The sequence shown here is derived from an EMBL/GenBank/DDBJ whole genome shotgun (WGS) entry which is preliminary data.</text>
</comment>
<feature type="domain" description="Gfo/Idh/MocA-like oxidoreductase N-terminal" evidence="3">
    <location>
        <begin position="22"/>
        <end position="136"/>
    </location>
</feature>
<accession>A0A3M0M7Z9</accession>
<gene>
    <name evidence="5" type="ORF">C9E81_16810</name>
</gene>
<dbReference type="PANTHER" id="PTHR22604:SF105">
    <property type="entry name" value="TRANS-1,2-DIHYDROBENZENE-1,2-DIOL DEHYDROGENASE"/>
    <property type="match status" value="1"/>
</dbReference>
<proteinExistence type="inferred from homology"/>
<dbReference type="Proteomes" id="UP000273516">
    <property type="component" value="Unassembled WGS sequence"/>
</dbReference>
<evidence type="ECO:0000313" key="5">
    <source>
        <dbReference type="EMBL" id="RMC33343.1"/>
    </source>
</evidence>
<dbReference type="Pfam" id="PF22725">
    <property type="entry name" value="GFO_IDH_MocA_C3"/>
    <property type="match status" value="1"/>
</dbReference>
<dbReference type="GO" id="GO:0016491">
    <property type="term" value="F:oxidoreductase activity"/>
    <property type="evidence" value="ECO:0007669"/>
    <property type="project" value="UniProtKB-KW"/>
</dbReference>
<dbReference type="OrthoDB" id="9792935at2"/>
<dbReference type="Pfam" id="PF01408">
    <property type="entry name" value="GFO_IDH_MocA"/>
    <property type="match status" value="1"/>
</dbReference>
<feature type="domain" description="GFO/IDH/MocA-like oxidoreductase" evidence="4">
    <location>
        <begin position="152"/>
        <end position="263"/>
    </location>
</feature>
<keyword evidence="6" id="KW-1185">Reference proteome</keyword>
<evidence type="ECO:0000256" key="1">
    <source>
        <dbReference type="ARBA" id="ARBA00010928"/>
    </source>
</evidence>
<dbReference type="EMBL" id="QOKZ01000007">
    <property type="protein sequence ID" value="RMC33343.1"/>
    <property type="molecule type" value="Genomic_DNA"/>
</dbReference>
<evidence type="ECO:0000313" key="6">
    <source>
        <dbReference type="Proteomes" id="UP000273516"/>
    </source>
</evidence>
<dbReference type="PANTHER" id="PTHR22604">
    <property type="entry name" value="OXIDOREDUCTASES"/>
    <property type="match status" value="1"/>
</dbReference>
<name>A0A3M0M7Z9_9RHOB</name>
<dbReference type="SUPFAM" id="SSF55347">
    <property type="entry name" value="Glyceraldehyde-3-phosphate dehydrogenase-like, C-terminal domain"/>
    <property type="match status" value="1"/>
</dbReference>
<comment type="similarity">
    <text evidence="1">Belongs to the Gfo/Idh/MocA family.</text>
</comment>
<organism evidence="5 6">
    <name type="scientific">Paracoccus alkanivorans</name>
    <dbReference type="NCBI Taxonomy" id="2116655"/>
    <lineage>
        <taxon>Bacteria</taxon>
        <taxon>Pseudomonadati</taxon>
        <taxon>Pseudomonadota</taxon>
        <taxon>Alphaproteobacteria</taxon>
        <taxon>Rhodobacterales</taxon>
        <taxon>Paracoccaceae</taxon>
        <taxon>Paracoccus</taxon>
    </lineage>
</organism>
<dbReference type="InterPro" id="IPR050984">
    <property type="entry name" value="Gfo/Idh/MocA_domain"/>
</dbReference>
<evidence type="ECO:0000256" key="2">
    <source>
        <dbReference type="ARBA" id="ARBA00023002"/>
    </source>
</evidence>
<dbReference type="AlphaFoldDB" id="A0A3M0M7Z9"/>
<dbReference type="SUPFAM" id="SSF51735">
    <property type="entry name" value="NAD(P)-binding Rossmann-fold domains"/>
    <property type="match status" value="1"/>
</dbReference>
<keyword evidence="2" id="KW-0560">Oxidoreductase</keyword>